<evidence type="ECO:0000256" key="1">
    <source>
        <dbReference type="SAM" id="SignalP"/>
    </source>
</evidence>
<protein>
    <submittedName>
        <fullName evidence="2">Uncharacterized protein</fullName>
    </submittedName>
</protein>
<evidence type="ECO:0000313" key="2">
    <source>
        <dbReference type="EMBL" id="KAL3791869.1"/>
    </source>
</evidence>
<organism evidence="2 3">
    <name type="scientific">Cyclotella cryptica</name>
    <dbReference type="NCBI Taxonomy" id="29204"/>
    <lineage>
        <taxon>Eukaryota</taxon>
        <taxon>Sar</taxon>
        <taxon>Stramenopiles</taxon>
        <taxon>Ochrophyta</taxon>
        <taxon>Bacillariophyta</taxon>
        <taxon>Coscinodiscophyceae</taxon>
        <taxon>Thalassiosirophycidae</taxon>
        <taxon>Stephanodiscales</taxon>
        <taxon>Stephanodiscaceae</taxon>
        <taxon>Cyclotella</taxon>
    </lineage>
</organism>
<dbReference type="Proteomes" id="UP001516023">
    <property type="component" value="Unassembled WGS sequence"/>
</dbReference>
<keyword evidence="3" id="KW-1185">Reference proteome</keyword>
<dbReference type="PROSITE" id="PS51318">
    <property type="entry name" value="TAT"/>
    <property type="match status" value="1"/>
</dbReference>
<comment type="caution">
    <text evidence="2">The sequence shown here is derived from an EMBL/GenBank/DDBJ whole genome shotgun (WGS) entry which is preliminary data.</text>
</comment>
<sequence>MTRRRLLATAMGLAAAATTSLAFAPTTLTTLATPKSWHPLLRFSTPNNADCGCGNSAKISGAPSQEARAINPREAILRSRVMTLDGTPEQILQYASKREELLANGVQFVLVSIGKPEIGLKLCEHLGIENGQDFIFADPENDVYDKLALNRGWDTMIRPATAFRFRDRIFGPGQSLDQLFEVLGKWKDAVYVPPKIEQSTNHGGTFIFNGDNVVFAHYDESPGTHADTNESVSIALRTAKEVELTRA</sequence>
<dbReference type="AlphaFoldDB" id="A0ABD3PW23"/>
<feature type="chain" id="PRO_5044743782" evidence="1">
    <location>
        <begin position="23"/>
        <end position="247"/>
    </location>
</feature>
<name>A0ABD3PW23_9STRA</name>
<dbReference type="InterPro" id="IPR032801">
    <property type="entry name" value="PXL2A/B/C"/>
</dbReference>
<dbReference type="EMBL" id="JABMIG020000108">
    <property type="protein sequence ID" value="KAL3791869.1"/>
    <property type="molecule type" value="Genomic_DNA"/>
</dbReference>
<dbReference type="InterPro" id="IPR006311">
    <property type="entry name" value="TAT_signal"/>
</dbReference>
<accession>A0ABD3PW23</accession>
<reference evidence="2 3" key="1">
    <citation type="journal article" date="2020" name="G3 (Bethesda)">
        <title>Improved Reference Genome for Cyclotella cryptica CCMP332, a Model for Cell Wall Morphogenesis, Salinity Adaptation, and Lipid Production in Diatoms (Bacillariophyta).</title>
        <authorList>
            <person name="Roberts W.R."/>
            <person name="Downey K.M."/>
            <person name="Ruck E.C."/>
            <person name="Traller J.C."/>
            <person name="Alverson A.J."/>
        </authorList>
    </citation>
    <scope>NUCLEOTIDE SEQUENCE [LARGE SCALE GENOMIC DNA]</scope>
    <source>
        <strain evidence="2 3">CCMP332</strain>
    </source>
</reference>
<feature type="signal peptide" evidence="1">
    <location>
        <begin position="1"/>
        <end position="22"/>
    </location>
</feature>
<keyword evidence="1" id="KW-0732">Signal</keyword>
<proteinExistence type="predicted"/>
<gene>
    <name evidence="2" type="ORF">HJC23_010729</name>
</gene>
<evidence type="ECO:0000313" key="3">
    <source>
        <dbReference type="Proteomes" id="UP001516023"/>
    </source>
</evidence>
<dbReference type="Pfam" id="PF13911">
    <property type="entry name" value="AhpC-TSA_2"/>
    <property type="match status" value="1"/>
</dbReference>